<dbReference type="InterPro" id="IPR017452">
    <property type="entry name" value="GPCR_Rhodpsn_7TM"/>
</dbReference>
<evidence type="ECO:0000313" key="11">
    <source>
        <dbReference type="Proteomes" id="UP000887568"/>
    </source>
</evidence>
<proteinExistence type="predicted"/>
<dbReference type="Gene3D" id="1.20.1070.10">
    <property type="entry name" value="Rhodopsin 7-helix transmembrane proteins"/>
    <property type="match status" value="1"/>
</dbReference>
<evidence type="ECO:0000259" key="9">
    <source>
        <dbReference type="PROSITE" id="PS50262"/>
    </source>
</evidence>
<evidence type="ECO:0000256" key="8">
    <source>
        <dbReference type="SAM" id="Phobius"/>
    </source>
</evidence>
<feature type="transmembrane region" description="Helical" evidence="8">
    <location>
        <begin position="30"/>
        <end position="51"/>
    </location>
</feature>
<keyword evidence="5 8" id="KW-0472">Membrane</keyword>
<evidence type="ECO:0000256" key="7">
    <source>
        <dbReference type="ARBA" id="ARBA00023224"/>
    </source>
</evidence>
<keyword evidence="7" id="KW-0807">Transducer</keyword>
<dbReference type="GO" id="GO:0016020">
    <property type="term" value="C:membrane"/>
    <property type="evidence" value="ECO:0007669"/>
    <property type="project" value="UniProtKB-SubCell"/>
</dbReference>
<feature type="transmembrane region" description="Helical" evidence="8">
    <location>
        <begin position="370"/>
        <end position="391"/>
    </location>
</feature>
<dbReference type="GO" id="GO:0004930">
    <property type="term" value="F:G protein-coupled receptor activity"/>
    <property type="evidence" value="ECO:0007669"/>
    <property type="project" value="UniProtKB-KW"/>
</dbReference>
<evidence type="ECO:0000256" key="2">
    <source>
        <dbReference type="ARBA" id="ARBA00022692"/>
    </source>
</evidence>
<dbReference type="PANTHER" id="PTHR24238">
    <property type="entry name" value="G-PROTEIN COUPLED RECEPTOR"/>
    <property type="match status" value="1"/>
</dbReference>
<evidence type="ECO:0000256" key="5">
    <source>
        <dbReference type="ARBA" id="ARBA00023136"/>
    </source>
</evidence>
<feature type="domain" description="G-protein coupled receptors family 1 profile" evidence="9">
    <location>
        <begin position="43"/>
        <end position="392"/>
    </location>
</feature>
<dbReference type="Pfam" id="PF00001">
    <property type="entry name" value="7tm_1"/>
    <property type="match status" value="1"/>
</dbReference>
<dbReference type="SUPFAM" id="SSF81321">
    <property type="entry name" value="Family A G protein-coupled receptor-like"/>
    <property type="match status" value="1"/>
</dbReference>
<reference evidence="10" key="1">
    <citation type="submission" date="2022-11" db="UniProtKB">
        <authorList>
            <consortium name="EnsemblMetazoa"/>
        </authorList>
    </citation>
    <scope>IDENTIFICATION</scope>
</reference>
<dbReference type="Proteomes" id="UP000887568">
    <property type="component" value="Unplaced"/>
</dbReference>
<feature type="transmembrane region" description="Helical" evidence="8">
    <location>
        <begin position="98"/>
        <end position="121"/>
    </location>
</feature>
<dbReference type="CDD" id="cd00637">
    <property type="entry name" value="7tm_classA_rhodopsin-like"/>
    <property type="match status" value="1"/>
</dbReference>
<sequence length="413" mass="45571">MENISLSNSTDTFEGLDESSYSTGRYVYRLLVRAAVLVLGVPGNCLIIRVYWTKTRKTSTHVFIMALAWADLAACLLEIHSIARDALEFTGRELHPAFFFILAFQNAVIATSVVTTGIIAADRYDCVCRSQKRFFTPRRAKACAVTALLYSVVISVPKFINAFPGAPVSVAAGVLPYALQMFSFMVVLVAIVVCYGKVYATIRRHVRSRVAALPGPTPADDFDGLRPWHSPTAPGVAIIDNVASMIANRESASCNTRNVPSATSPGRAIKLHHWGPGKLDRDPGDSRIRTTQQTRCDGFSSAKQDPPAAVIGRYPGEGPRRTRSVAVLQRKTTRMLFVTSNVFVVLWLPYWIFVTLHIAACAGGNVSKTALQFLLDFHMVLLMNHAINPLLYGAANRRFRRDCREAFKKTKLC</sequence>
<dbReference type="RefSeq" id="XP_038066402.1">
    <property type="nucleotide sequence ID" value="XM_038210474.1"/>
</dbReference>
<feature type="transmembrane region" description="Helical" evidence="8">
    <location>
        <begin position="336"/>
        <end position="358"/>
    </location>
</feature>
<feature type="transmembrane region" description="Helical" evidence="8">
    <location>
        <begin position="63"/>
        <end position="83"/>
    </location>
</feature>
<dbReference type="EnsemblMetazoa" id="XM_038210474.1">
    <property type="protein sequence ID" value="XP_038066402.1"/>
    <property type="gene ID" value="LOC119736456"/>
</dbReference>
<feature type="transmembrane region" description="Helical" evidence="8">
    <location>
        <begin position="180"/>
        <end position="200"/>
    </location>
</feature>
<comment type="subcellular location">
    <subcellularLocation>
        <location evidence="1">Membrane</location>
        <topology evidence="1">Multi-pass membrane protein</topology>
    </subcellularLocation>
</comment>
<dbReference type="PRINTS" id="PR00237">
    <property type="entry name" value="GPCRRHODOPSN"/>
</dbReference>
<name>A0A914ARK6_PATMI</name>
<accession>A0A914ARK6</accession>
<dbReference type="GeneID" id="119736456"/>
<keyword evidence="3 8" id="KW-1133">Transmembrane helix</keyword>
<keyword evidence="4" id="KW-0297">G-protein coupled receptor</keyword>
<dbReference type="OMA" id="MENTSYC"/>
<keyword evidence="6" id="KW-0675">Receptor</keyword>
<dbReference type="InterPro" id="IPR000276">
    <property type="entry name" value="GPCR_Rhodpsn"/>
</dbReference>
<dbReference type="AlphaFoldDB" id="A0A914ARK6"/>
<evidence type="ECO:0000256" key="3">
    <source>
        <dbReference type="ARBA" id="ARBA00022989"/>
    </source>
</evidence>
<dbReference type="OrthoDB" id="6109871at2759"/>
<keyword evidence="11" id="KW-1185">Reference proteome</keyword>
<feature type="transmembrane region" description="Helical" evidence="8">
    <location>
        <begin position="142"/>
        <end position="160"/>
    </location>
</feature>
<dbReference type="PANTHER" id="PTHR24238:SF47">
    <property type="entry name" value="ECDYSTEROIDS_DOPAMINE RECEPTOR-RELATED"/>
    <property type="match status" value="1"/>
</dbReference>
<evidence type="ECO:0000313" key="10">
    <source>
        <dbReference type="EnsemblMetazoa" id="XP_038066402.1"/>
    </source>
</evidence>
<protein>
    <recommendedName>
        <fullName evidence="9">G-protein coupled receptors family 1 profile domain-containing protein</fullName>
    </recommendedName>
</protein>
<keyword evidence="2 8" id="KW-0812">Transmembrane</keyword>
<organism evidence="10 11">
    <name type="scientific">Patiria miniata</name>
    <name type="common">Bat star</name>
    <name type="synonym">Asterina miniata</name>
    <dbReference type="NCBI Taxonomy" id="46514"/>
    <lineage>
        <taxon>Eukaryota</taxon>
        <taxon>Metazoa</taxon>
        <taxon>Echinodermata</taxon>
        <taxon>Eleutherozoa</taxon>
        <taxon>Asterozoa</taxon>
        <taxon>Asteroidea</taxon>
        <taxon>Valvatacea</taxon>
        <taxon>Valvatida</taxon>
        <taxon>Asterinidae</taxon>
        <taxon>Patiria</taxon>
    </lineage>
</organism>
<evidence type="ECO:0000256" key="4">
    <source>
        <dbReference type="ARBA" id="ARBA00023040"/>
    </source>
</evidence>
<dbReference type="PROSITE" id="PS50262">
    <property type="entry name" value="G_PROTEIN_RECEP_F1_2"/>
    <property type="match status" value="1"/>
</dbReference>
<evidence type="ECO:0000256" key="1">
    <source>
        <dbReference type="ARBA" id="ARBA00004141"/>
    </source>
</evidence>
<evidence type="ECO:0000256" key="6">
    <source>
        <dbReference type="ARBA" id="ARBA00023170"/>
    </source>
</evidence>